<dbReference type="PROSITE" id="PS51178">
    <property type="entry name" value="PASTA"/>
    <property type="match status" value="1"/>
</dbReference>
<dbReference type="GO" id="GO:0009002">
    <property type="term" value="F:serine-type D-Ala-D-Ala carboxypeptidase activity"/>
    <property type="evidence" value="ECO:0007669"/>
    <property type="project" value="UniProtKB-EC"/>
</dbReference>
<feature type="compositionally biased region" description="Pro residues" evidence="14">
    <location>
        <begin position="674"/>
        <end position="685"/>
    </location>
</feature>
<dbReference type="Gene3D" id="3.30.10.20">
    <property type="match status" value="2"/>
</dbReference>
<feature type="domain" description="PASTA" evidence="16">
    <location>
        <begin position="769"/>
        <end position="836"/>
    </location>
</feature>
<dbReference type="Pfam" id="PF00905">
    <property type="entry name" value="Transpeptidase"/>
    <property type="match status" value="1"/>
</dbReference>
<dbReference type="InterPro" id="IPR001460">
    <property type="entry name" value="PCN-bd_Tpept"/>
</dbReference>
<evidence type="ECO:0000256" key="14">
    <source>
        <dbReference type="SAM" id="MobiDB-lite"/>
    </source>
</evidence>
<name>A0A9X2JX85_9MICO</name>
<evidence type="ECO:0000256" key="9">
    <source>
        <dbReference type="ARBA" id="ARBA00022984"/>
    </source>
</evidence>
<dbReference type="GO" id="GO:0009252">
    <property type="term" value="P:peptidoglycan biosynthetic process"/>
    <property type="evidence" value="ECO:0007669"/>
    <property type="project" value="UniProtKB-KW"/>
</dbReference>
<dbReference type="Pfam" id="PF00912">
    <property type="entry name" value="Transgly"/>
    <property type="match status" value="1"/>
</dbReference>
<evidence type="ECO:0000256" key="15">
    <source>
        <dbReference type="SAM" id="Phobius"/>
    </source>
</evidence>
<dbReference type="SMART" id="SM00740">
    <property type="entry name" value="PASTA"/>
    <property type="match status" value="2"/>
</dbReference>
<dbReference type="GO" id="GO:0008955">
    <property type="term" value="F:peptidoglycan glycosyltransferase activity"/>
    <property type="evidence" value="ECO:0007669"/>
    <property type="project" value="UniProtKB-EC"/>
</dbReference>
<dbReference type="InterPro" id="IPR005543">
    <property type="entry name" value="PASTA_dom"/>
</dbReference>
<keyword evidence="3 17" id="KW-0121">Carboxypeptidase</keyword>
<evidence type="ECO:0000256" key="8">
    <source>
        <dbReference type="ARBA" id="ARBA00022960"/>
    </source>
</evidence>
<dbReference type="AlphaFoldDB" id="A0A9X2JX85"/>
<evidence type="ECO:0000313" key="17">
    <source>
        <dbReference type="EMBL" id="MCP2267405.1"/>
    </source>
</evidence>
<keyword evidence="10" id="KW-0511">Multifunctional enzyme</keyword>
<dbReference type="EMBL" id="JAMTCS010000018">
    <property type="protein sequence ID" value="MCP2267405.1"/>
    <property type="molecule type" value="Genomic_DNA"/>
</dbReference>
<evidence type="ECO:0000256" key="6">
    <source>
        <dbReference type="ARBA" id="ARBA00022679"/>
    </source>
</evidence>
<feature type="region of interest" description="Disordered" evidence="14">
    <location>
        <begin position="672"/>
        <end position="697"/>
    </location>
</feature>
<dbReference type="InterPro" id="IPR023346">
    <property type="entry name" value="Lysozyme-like_dom_sf"/>
</dbReference>
<evidence type="ECO:0000256" key="11">
    <source>
        <dbReference type="ARBA" id="ARBA00023316"/>
    </source>
</evidence>
<accession>A0A9X2JX85</accession>
<comment type="caution">
    <text evidence="17">The sequence shown here is derived from an EMBL/GenBank/DDBJ whole genome shotgun (WGS) entry which is preliminary data.</text>
</comment>
<organism evidence="17 18">
    <name type="scientific">Promicromonospora thailandica</name>
    <dbReference type="NCBI Taxonomy" id="765201"/>
    <lineage>
        <taxon>Bacteria</taxon>
        <taxon>Bacillati</taxon>
        <taxon>Actinomycetota</taxon>
        <taxon>Actinomycetes</taxon>
        <taxon>Micrococcales</taxon>
        <taxon>Promicromonosporaceae</taxon>
        <taxon>Promicromonospora</taxon>
    </lineage>
</organism>
<dbReference type="Gene3D" id="3.40.710.10">
    <property type="entry name" value="DD-peptidase/beta-lactamase superfamily"/>
    <property type="match status" value="1"/>
</dbReference>
<evidence type="ECO:0000256" key="4">
    <source>
        <dbReference type="ARBA" id="ARBA00022670"/>
    </source>
</evidence>
<dbReference type="CDD" id="cd06577">
    <property type="entry name" value="PASTA_pknB"/>
    <property type="match status" value="2"/>
</dbReference>
<gene>
    <name evidence="17" type="ORF">APR03_004782</name>
</gene>
<dbReference type="PANTHER" id="PTHR32282:SF34">
    <property type="entry name" value="PENICILLIN-BINDING PROTEIN 1A"/>
    <property type="match status" value="1"/>
</dbReference>
<protein>
    <submittedName>
        <fullName evidence="17">Membrane carboxypeptidase (Penicillin-binding protein)</fullName>
    </submittedName>
</protein>
<evidence type="ECO:0000256" key="10">
    <source>
        <dbReference type="ARBA" id="ARBA00023268"/>
    </source>
</evidence>
<evidence type="ECO:0000256" key="13">
    <source>
        <dbReference type="ARBA" id="ARBA00049902"/>
    </source>
</evidence>
<keyword evidence="11" id="KW-0961">Cell wall biogenesis/degradation</keyword>
<evidence type="ECO:0000256" key="1">
    <source>
        <dbReference type="ARBA" id="ARBA00007090"/>
    </source>
</evidence>
<dbReference type="Proteomes" id="UP001139493">
    <property type="component" value="Unassembled WGS sequence"/>
</dbReference>
<keyword evidence="9" id="KW-0573">Peptidoglycan synthesis</keyword>
<dbReference type="Gene3D" id="1.10.3810.10">
    <property type="entry name" value="Biosynthetic peptidoglycan transglycosylase-like"/>
    <property type="match status" value="1"/>
</dbReference>
<dbReference type="SUPFAM" id="SSF53955">
    <property type="entry name" value="Lysozyme-like"/>
    <property type="match status" value="1"/>
</dbReference>
<comment type="catalytic activity">
    <reaction evidence="13">
        <text>[GlcNAc-(1-&gt;4)-Mur2Ac(oyl-L-Ala-gamma-D-Glu-L-Lys-D-Ala-D-Ala)](n)-di-trans,octa-cis-undecaprenyl diphosphate + beta-D-GlcNAc-(1-&gt;4)-Mur2Ac(oyl-L-Ala-gamma-D-Glu-L-Lys-D-Ala-D-Ala)-di-trans,octa-cis-undecaprenyl diphosphate = [GlcNAc-(1-&gt;4)-Mur2Ac(oyl-L-Ala-gamma-D-Glu-L-Lys-D-Ala-D-Ala)](n+1)-di-trans,octa-cis-undecaprenyl diphosphate + di-trans,octa-cis-undecaprenyl diphosphate + H(+)</text>
        <dbReference type="Rhea" id="RHEA:23708"/>
        <dbReference type="Rhea" id="RHEA-COMP:9602"/>
        <dbReference type="Rhea" id="RHEA-COMP:9603"/>
        <dbReference type="ChEBI" id="CHEBI:15378"/>
        <dbReference type="ChEBI" id="CHEBI:58405"/>
        <dbReference type="ChEBI" id="CHEBI:60033"/>
        <dbReference type="ChEBI" id="CHEBI:78435"/>
        <dbReference type="EC" id="2.4.99.28"/>
    </reaction>
</comment>
<dbReference type="GO" id="GO:0008360">
    <property type="term" value="P:regulation of cell shape"/>
    <property type="evidence" value="ECO:0007669"/>
    <property type="project" value="UniProtKB-KW"/>
</dbReference>
<dbReference type="GO" id="GO:0030288">
    <property type="term" value="C:outer membrane-bounded periplasmic space"/>
    <property type="evidence" value="ECO:0007669"/>
    <property type="project" value="TreeGrafter"/>
</dbReference>
<dbReference type="InterPro" id="IPR012338">
    <property type="entry name" value="Beta-lactam/transpept-like"/>
</dbReference>
<comment type="similarity">
    <text evidence="2">In the N-terminal section; belongs to the glycosyltransferase 51 family.</text>
</comment>
<evidence type="ECO:0000256" key="2">
    <source>
        <dbReference type="ARBA" id="ARBA00007739"/>
    </source>
</evidence>
<evidence type="ECO:0000256" key="7">
    <source>
        <dbReference type="ARBA" id="ARBA00022801"/>
    </source>
</evidence>
<dbReference type="RefSeq" id="WP_253839864.1">
    <property type="nucleotide sequence ID" value="NZ_JAMTCS010000018.1"/>
</dbReference>
<evidence type="ECO:0000256" key="12">
    <source>
        <dbReference type="ARBA" id="ARBA00034000"/>
    </source>
</evidence>
<keyword evidence="15" id="KW-1133">Transmembrane helix</keyword>
<feature type="compositionally biased region" description="Acidic residues" evidence="14">
    <location>
        <begin position="839"/>
        <end position="849"/>
    </location>
</feature>
<evidence type="ECO:0000256" key="3">
    <source>
        <dbReference type="ARBA" id="ARBA00022645"/>
    </source>
</evidence>
<dbReference type="PANTHER" id="PTHR32282">
    <property type="entry name" value="BINDING PROTEIN TRANSPEPTIDASE, PUTATIVE-RELATED"/>
    <property type="match status" value="1"/>
</dbReference>
<dbReference type="SUPFAM" id="SSF56601">
    <property type="entry name" value="beta-lactamase/transpeptidase-like"/>
    <property type="match status" value="1"/>
</dbReference>
<keyword evidence="6" id="KW-0808">Transferase</keyword>
<dbReference type="GO" id="GO:0006508">
    <property type="term" value="P:proteolysis"/>
    <property type="evidence" value="ECO:0007669"/>
    <property type="project" value="UniProtKB-KW"/>
</dbReference>
<comment type="catalytic activity">
    <reaction evidence="12">
        <text>Preferential cleavage: (Ac)2-L-Lys-D-Ala-|-D-Ala. Also transpeptidation of peptidyl-alanyl moieties that are N-acyl substituents of D-alanine.</text>
        <dbReference type="EC" id="3.4.16.4"/>
    </reaction>
</comment>
<keyword evidence="5" id="KW-0328">Glycosyltransferase</keyword>
<feature type="region of interest" description="Disordered" evidence="14">
    <location>
        <begin position="800"/>
        <end position="857"/>
    </location>
</feature>
<keyword evidence="7" id="KW-0378">Hydrolase</keyword>
<dbReference type="InterPro" id="IPR050396">
    <property type="entry name" value="Glycosyltr_51/Transpeptidase"/>
</dbReference>
<comment type="similarity">
    <text evidence="1">In the C-terminal section; belongs to the transpeptidase family.</text>
</comment>
<dbReference type="Pfam" id="PF03793">
    <property type="entry name" value="PASTA"/>
    <property type="match status" value="2"/>
</dbReference>
<evidence type="ECO:0000256" key="5">
    <source>
        <dbReference type="ARBA" id="ARBA00022676"/>
    </source>
</evidence>
<evidence type="ECO:0000313" key="18">
    <source>
        <dbReference type="Proteomes" id="UP001139493"/>
    </source>
</evidence>
<keyword evidence="15" id="KW-0812">Transmembrane</keyword>
<dbReference type="GO" id="GO:0008658">
    <property type="term" value="F:penicillin binding"/>
    <property type="evidence" value="ECO:0007669"/>
    <property type="project" value="InterPro"/>
</dbReference>
<keyword evidence="8" id="KW-0133">Cell shape</keyword>
<proteinExistence type="inferred from homology"/>
<keyword evidence="15" id="KW-0472">Membrane</keyword>
<dbReference type="InterPro" id="IPR001264">
    <property type="entry name" value="Glyco_trans_51"/>
</dbReference>
<keyword evidence="4" id="KW-0645">Protease</keyword>
<dbReference type="InterPro" id="IPR036950">
    <property type="entry name" value="PBP_transglycosylase"/>
</dbReference>
<reference evidence="17" key="1">
    <citation type="submission" date="2022-06" db="EMBL/GenBank/DDBJ databases">
        <title>Genomic Encyclopedia of Archaeal and Bacterial Type Strains, Phase II (KMG-II): from individual species to whole genera.</title>
        <authorList>
            <person name="Goeker M."/>
        </authorList>
    </citation>
    <scope>NUCLEOTIDE SEQUENCE</scope>
    <source>
        <strain evidence="17">DSM 26652</strain>
    </source>
</reference>
<evidence type="ECO:0000259" key="16">
    <source>
        <dbReference type="PROSITE" id="PS51178"/>
    </source>
</evidence>
<dbReference type="FunFam" id="1.10.3810.10:FF:000001">
    <property type="entry name" value="Penicillin-binding protein 1A"/>
    <property type="match status" value="1"/>
</dbReference>
<dbReference type="GO" id="GO:0071555">
    <property type="term" value="P:cell wall organization"/>
    <property type="evidence" value="ECO:0007669"/>
    <property type="project" value="UniProtKB-KW"/>
</dbReference>
<keyword evidence="18" id="KW-1185">Reference proteome</keyword>
<feature type="transmembrane region" description="Helical" evidence="15">
    <location>
        <begin position="38"/>
        <end position="61"/>
    </location>
</feature>
<feature type="compositionally biased region" description="Low complexity" evidence="14">
    <location>
        <begin position="818"/>
        <end position="838"/>
    </location>
</feature>
<sequence length="857" mass="91462">MSNWSPPPIWPQTPRRRQGIWNYPRPYRTGIRAWIPSWRFVVGAILTGTSLVAGVVVSAWINLPVPDELGSVRSETTTVYYADGKVMGKFAAQNRTIVALSDLPAHVPAAIIASEDQSFMTHMGINPLGIVRAALNNASGGAQQGASTLTQQYVENYYIGVGEATYADKFREAILALKVTKEQSKEQVLEGYLNSIYLGRGAYGIEAASQAYFGHPASKMTISESAFIAGIIPNPTYWDPRQGEDAQAQAEGRWNRTLDFMVQQGAITADDRAAAQFPKLKKYTQGGSDPQSAYLLQEVAKELARQDITEDQLTSGGLTITTTIDSKMQAAAAESMKLPEDADPRIRASLTSIDPATGAIKALYGGPDYSKYPTNAATQDIAQAGSTFKPFTLVAALEKNISLYSRWDGTSPQEIEGYTNWNDQTQEEEQATLTNFGTPPYGESYPNVTLLDATANSVNTAYVHLNKEVGPENTKDVATRAGIPETDSKGNQIVGSNLANVLGTASVHNLDIAHAYSTFAAQGRRTTPHLVQEVKDGELTRYVWSGTAEEEFDPEVMAATTYALQGVVKNGSGEPASHLVGPDGYTERPVAGKTGTSNSNRSAWFAGYVPQLATVVGMYQYDLESGQYMQIAPFGEWKEMGLAGITGGSWPVTAWADYMSRATEGMDVVEFPDYQPPAPPEPTHSPSPSTSPSTETEEMVMVPANLTGQSIIDVASALAGLGLVTEQVDVDSDQEVGVVLSVANEGQEVPAGSTIRVEVSNGALVEEEEEETTQVPWGLTNQDQGDAAAQLESAGLTPVVQEAPSDSVPEGRVISVDPGEGSEVPVGSEVVLVVSTGPEEGDPSDDPSDDGGGGIFG</sequence>